<gene>
    <name evidence="2" type="ORF">GQ43DRAFT_444089</name>
</gene>
<dbReference type="OrthoDB" id="5359219at2759"/>
<dbReference type="AlphaFoldDB" id="A0A9P4MS37"/>
<reference evidence="2" key="1">
    <citation type="journal article" date="2020" name="Stud. Mycol.">
        <title>101 Dothideomycetes genomes: a test case for predicting lifestyles and emergence of pathogens.</title>
        <authorList>
            <person name="Haridas S."/>
            <person name="Albert R."/>
            <person name="Binder M."/>
            <person name="Bloem J."/>
            <person name="Labutti K."/>
            <person name="Salamov A."/>
            <person name="Andreopoulos B."/>
            <person name="Baker S."/>
            <person name="Barry K."/>
            <person name="Bills G."/>
            <person name="Bluhm B."/>
            <person name="Cannon C."/>
            <person name="Castanera R."/>
            <person name="Culley D."/>
            <person name="Daum C."/>
            <person name="Ezra D."/>
            <person name="Gonzalez J."/>
            <person name="Henrissat B."/>
            <person name="Kuo A."/>
            <person name="Liang C."/>
            <person name="Lipzen A."/>
            <person name="Lutzoni F."/>
            <person name="Magnuson J."/>
            <person name="Mondo S."/>
            <person name="Nolan M."/>
            <person name="Ohm R."/>
            <person name="Pangilinan J."/>
            <person name="Park H.-J."/>
            <person name="Ramirez L."/>
            <person name="Alfaro M."/>
            <person name="Sun H."/>
            <person name="Tritt A."/>
            <person name="Yoshinaga Y."/>
            <person name="Zwiers L.-H."/>
            <person name="Turgeon B."/>
            <person name="Goodwin S."/>
            <person name="Spatafora J."/>
            <person name="Crous P."/>
            <person name="Grigoriev I."/>
        </authorList>
    </citation>
    <scope>NUCLEOTIDE SEQUENCE</scope>
    <source>
        <strain evidence="2">ATCC 74209</strain>
    </source>
</reference>
<sequence>MQLTLSLSTASASLAILSTFSFTTAVPTNDKATAVDKRQNIPHHINIGLNDKRYNSDTGKSMWTAWVNGADPCHKHTDLEVYEGSDSPCNIRFALPDEDYQYSMQGCGGDLWLMRNGKDNVGTCYWAPGHVGCVAGAGYTGRWQCQINDATD</sequence>
<proteinExistence type="predicted"/>
<dbReference type="Proteomes" id="UP000799536">
    <property type="component" value="Unassembled WGS sequence"/>
</dbReference>
<comment type="caution">
    <text evidence="2">The sequence shown here is derived from an EMBL/GenBank/DDBJ whole genome shotgun (WGS) entry which is preliminary data.</text>
</comment>
<feature type="chain" id="PRO_5040154539" evidence="1">
    <location>
        <begin position="26"/>
        <end position="152"/>
    </location>
</feature>
<feature type="signal peptide" evidence="1">
    <location>
        <begin position="1"/>
        <end position="25"/>
    </location>
</feature>
<accession>A0A9P4MS37</accession>
<organism evidence="2 3">
    <name type="scientific">Delitschia confertaspora ATCC 74209</name>
    <dbReference type="NCBI Taxonomy" id="1513339"/>
    <lineage>
        <taxon>Eukaryota</taxon>
        <taxon>Fungi</taxon>
        <taxon>Dikarya</taxon>
        <taxon>Ascomycota</taxon>
        <taxon>Pezizomycotina</taxon>
        <taxon>Dothideomycetes</taxon>
        <taxon>Pleosporomycetidae</taxon>
        <taxon>Pleosporales</taxon>
        <taxon>Delitschiaceae</taxon>
        <taxon>Delitschia</taxon>
    </lineage>
</organism>
<evidence type="ECO:0000313" key="2">
    <source>
        <dbReference type="EMBL" id="KAF2197633.1"/>
    </source>
</evidence>
<evidence type="ECO:0000256" key="1">
    <source>
        <dbReference type="SAM" id="SignalP"/>
    </source>
</evidence>
<keyword evidence="1" id="KW-0732">Signal</keyword>
<keyword evidence="3" id="KW-1185">Reference proteome</keyword>
<name>A0A9P4MS37_9PLEO</name>
<dbReference type="EMBL" id="ML994214">
    <property type="protein sequence ID" value="KAF2197633.1"/>
    <property type="molecule type" value="Genomic_DNA"/>
</dbReference>
<protein>
    <submittedName>
        <fullName evidence="2">Uncharacterized protein</fullName>
    </submittedName>
</protein>
<evidence type="ECO:0000313" key="3">
    <source>
        <dbReference type="Proteomes" id="UP000799536"/>
    </source>
</evidence>